<keyword evidence="2" id="KW-1185">Reference proteome</keyword>
<protein>
    <submittedName>
        <fullName evidence="1">Uncharacterized protein</fullName>
    </submittedName>
</protein>
<accession>A0ABV5IFK3</accession>
<organism evidence="1 2">
    <name type="scientific">Nonomuraea spiralis</name>
    <dbReference type="NCBI Taxonomy" id="46182"/>
    <lineage>
        <taxon>Bacteria</taxon>
        <taxon>Bacillati</taxon>
        <taxon>Actinomycetota</taxon>
        <taxon>Actinomycetes</taxon>
        <taxon>Streptosporangiales</taxon>
        <taxon>Streptosporangiaceae</taxon>
        <taxon>Nonomuraea</taxon>
    </lineage>
</organism>
<comment type="caution">
    <text evidence="1">The sequence shown here is derived from an EMBL/GenBank/DDBJ whole genome shotgun (WGS) entry which is preliminary data.</text>
</comment>
<dbReference type="EMBL" id="JBHMEI010000013">
    <property type="protein sequence ID" value="MFB9203312.1"/>
    <property type="molecule type" value="Genomic_DNA"/>
</dbReference>
<dbReference type="RefSeq" id="WP_189646525.1">
    <property type="nucleotide sequence ID" value="NZ_BMRC01000002.1"/>
</dbReference>
<gene>
    <name evidence="1" type="ORF">ACFFV7_19100</name>
</gene>
<sequence>MCVVSSLVSTARHPYEDLIDHLTRTSALDPGEAARVVADVLAYFSEPVEEFVRRRHGELKARGLTNDEIFPRIAAELPARRVAAPELSLRQLRRIVYG</sequence>
<evidence type="ECO:0000313" key="1">
    <source>
        <dbReference type="EMBL" id="MFB9203312.1"/>
    </source>
</evidence>
<dbReference type="Proteomes" id="UP001589647">
    <property type="component" value="Unassembled WGS sequence"/>
</dbReference>
<proteinExistence type="predicted"/>
<name>A0ABV5IFK3_9ACTN</name>
<reference evidence="1 2" key="1">
    <citation type="submission" date="2024-09" db="EMBL/GenBank/DDBJ databases">
        <authorList>
            <person name="Sun Q."/>
            <person name="Mori K."/>
        </authorList>
    </citation>
    <scope>NUCLEOTIDE SEQUENCE [LARGE SCALE GENOMIC DNA]</scope>
    <source>
        <strain evidence="1 2">CCM 3426</strain>
    </source>
</reference>
<evidence type="ECO:0000313" key="2">
    <source>
        <dbReference type="Proteomes" id="UP001589647"/>
    </source>
</evidence>